<feature type="transmembrane region" description="Helical" evidence="1">
    <location>
        <begin position="92"/>
        <end position="108"/>
    </location>
</feature>
<evidence type="ECO:0000256" key="1">
    <source>
        <dbReference type="SAM" id="Phobius"/>
    </source>
</evidence>
<keyword evidence="2" id="KW-0808">Transferase</keyword>
<protein>
    <submittedName>
        <fullName evidence="2">Histidine kinase</fullName>
    </submittedName>
</protein>
<name>A0ABD4TV20_9ACTO</name>
<dbReference type="AlphaFoldDB" id="A0ABD4TV20"/>
<dbReference type="GO" id="GO:0016301">
    <property type="term" value="F:kinase activity"/>
    <property type="evidence" value="ECO:0007669"/>
    <property type="project" value="UniProtKB-KW"/>
</dbReference>
<evidence type="ECO:0000313" key="2">
    <source>
        <dbReference type="EMBL" id="MCU9968230.1"/>
    </source>
</evidence>
<evidence type="ECO:0000313" key="3">
    <source>
        <dbReference type="Proteomes" id="UP001209486"/>
    </source>
</evidence>
<reference evidence="2 3" key="1">
    <citation type="submission" date="2019-08" db="EMBL/GenBank/DDBJ databases">
        <title>Comparison of rpoB and gyrB Sequences from Mobiluncus Species and Development of a Multiplex PCR Method for Clinical Detection of Mobiluncus curtisii and Mobiluncus mulieris.</title>
        <authorList>
            <person name="Yang L."/>
            <person name="Shen Y."/>
            <person name="Xu G."/>
            <person name="Shu L.-B."/>
            <person name="Hu J."/>
            <person name="Zhang R."/>
            <person name="Wang Y."/>
            <person name="Zhou H.-W."/>
            <person name="Zhang X."/>
        </authorList>
    </citation>
    <scope>NUCLEOTIDE SEQUENCE [LARGE SCALE GENOMIC DNA]</scope>
    <source>
        <strain evidence="2 3">M26</strain>
    </source>
</reference>
<dbReference type="SUPFAM" id="SSF55874">
    <property type="entry name" value="ATPase domain of HSP90 chaperone/DNA topoisomerase II/histidine kinase"/>
    <property type="match status" value="1"/>
</dbReference>
<sequence length="366" mass="41446">MRPMILLSSLVIFTVWQIWIWGHTPRELLSLLLILPLDAAWALMVFCPIAGQWTLMVTCVLYLPLPIHTPELLQFVSPLVLCADGTIRKQKWLIIVTFASLLGLQWWHSRVLDGMFVANIMAFMFTIGLAWAARVIVEQRETARENARNIKEETERLLAGAIHDTTARDLTRLVLRLKHWGEADTASQRELQQELLQETTESLTRLRRLIYILEGVQQSHDKEMLTLKQTLEQTLEQARKHLEHTKITLIANIDSRVCDLPSAKTMMVIETVAELLSNAEKYASPHTEVELSLNLEGKMVNLFQSNHIGYLLETAAVSGGTGLQRLAYRLDNLGGNLDTSTIGTMWLVEAQIPLIPDLETLLKGQS</sequence>
<dbReference type="Gene3D" id="3.30.565.10">
    <property type="entry name" value="Histidine kinase-like ATPase, C-terminal domain"/>
    <property type="match status" value="1"/>
</dbReference>
<dbReference type="EMBL" id="VSZY01000002">
    <property type="protein sequence ID" value="MCU9968230.1"/>
    <property type="molecule type" value="Genomic_DNA"/>
</dbReference>
<keyword evidence="1" id="KW-0472">Membrane</keyword>
<comment type="caution">
    <text evidence="2">The sequence shown here is derived from an EMBL/GenBank/DDBJ whole genome shotgun (WGS) entry which is preliminary data.</text>
</comment>
<gene>
    <name evidence="2" type="ORF">FYZ43_02090</name>
</gene>
<feature type="transmembrane region" description="Helical" evidence="1">
    <location>
        <begin position="41"/>
        <end position="63"/>
    </location>
</feature>
<accession>A0ABD4TV20</accession>
<organism evidence="2 3">
    <name type="scientific">Mobiluncus mulieris</name>
    <dbReference type="NCBI Taxonomy" id="2052"/>
    <lineage>
        <taxon>Bacteria</taxon>
        <taxon>Bacillati</taxon>
        <taxon>Actinomycetota</taxon>
        <taxon>Actinomycetes</taxon>
        <taxon>Actinomycetales</taxon>
        <taxon>Actinomycetaceae</taxon>
        <taxon>Mobiluncus</taxon>
    </lineage>
</organism>
<dbReference type="Proteomes" id="UP001209486">
    <property type="component" value="Unassembled WGS sequence"/>
</dbReference>
<proteinExistence type="predicted"/>
<keyword evidence="1" id="KW-1133">Transmembrane helix</keyword>
<feature type="transmembrane region" description="Helical" evidence="1">
    <location>
        <begin position="114"/>
        <end position="137"/>
    </location>
</feature>
<dbReference type="InterPro" id="IPR036890">
    <property type="entry name" value="HATPase_C_sf"/>
</dbReference>
<keyword evidence="1" id="KW-0812">Transmembrane</keyword>
<keyword evidence="2" id="KW-0418">Kinase</keyword>